<name>A0AAV3XH71_9CYAN</name>
<accession>A0AAV3XH71</accession>
<keyword evidence="5" id="KW-1185">Reference proteome</keyword>
<proteinExistence type="predicted"/>
<dbReference type="SUPFAM" id="SSF47336">
    <property type="entry name" value="ACP-like"/>
    <property type="match status" value="1"/>
</dbReference>
<feature type="domain" description="Carrier" evidence="3">
    <location>
        <begin position="11"/>
        <end position="88"/>
    </location>
</feature>
<dbReference type="SMART" id="SM00823">
    <property type="entry name" value="PKS_PP"/>
    <property type="match status" value="1"/>
</dbReference>
<dbReference type="SMART" id="SM01294">
    <property type="entry name" value="PKS_PP_betabranch"/>
    <property type="match status" value="1"/>
</dbReference>
<organism evidence="4 5">
    <name type="scientific">Microseira wollei NIES-4236</name>
    <dbReference type="NCBI Taxonomy" id="2530354"/>
    <lineage>
        <taxon>Bacteria</taxon>
        <taxon>Bacillati</taxon>
        <taxon>Cyanobacteriota</taxon>
        <taxon>Cyanophyceae</taxon>
        <taxon>Oscillatoriophycideae</taxon>
        <taxon>Aerosakkonematales</taxon>
        <taxon>Aerosakkonemataceae</taxon>
        <taxon>Microseira</taxon>
    </lineage>
</organism>
<keyword evidence="1" id="KW-0596">Phosphopantetheine</keyword>
<protein>
    <submittedName>
        <fullName evidence="4">Phosphopantetheine-binding protein</fullName>
    </submittedName>
</protein>
<sequence length="90" mass="10284">MSKQKTKPENRSAAEIQEWLISWLSKELEIEASKIALKEEFVNLGVSSRQAVILTGELEDWLGMTLEPSLAWEYPSIQKLSEYLAETITQ</sequence>
<comment type="caution">
    <text evidence="4">The sequence shown here is derived from an EMBL/GenBank/DDBJ whole genome shotgun (WGS) entry which is preliminary data.</text>
</comment>
<keyword evidence="2" id="KW-0597">Phosphoprotein</keyword>
<evidence type="ECO:0000256" key="2">
    <source>
        <dbReference type="ARBA" id="ARBA00022553"/>
    </source>
</evidence>
<dbReference type="PROSITE" id="PS50075">
    <property type="entry name" value="CARRIER"/>
    <property type="match status" value="1"/>
</dbReference>
<dbReference type="Proteomes" id="UP001050975">
    <property type="component" value="Unassembled WGS sequence"/>
</dbReference>
<dbReference type="RefSeq" id="WP_226587044.1">
    <property type="nucleotide sequence ID" value="NZ_BLAY01000102.1"/>
</dbReference>
<dbReference type="InterPro" id="IPR036736">
    <property type="entry name" value="ACP-like_sf"/>
</dbReference>
<dbReference type="InterPro" id="IPR020806">
    <property type="entry name" value="PKS_PP-bd"/>
</dbReference>
<dbReference type="AlphaFoldDB" id="A0AAV3XH71"/>
<evidence type="ECO:0000256" key="1">
    <source>
        <dbReference type="ARBA" id="ARBA00022450"/>
    </source>
</evidence>
<evidence type="ECO:0000313" key="4">
    <source>
        <dbReference type="EMBL" id="GET40858.1"/>
    </source>
</evidence>
<reference evidence="4" key="1">
    <citation type="submission" date="2019-10" db="EMBL/GenBank/DDBJ databases">
        <title>Draft genome sequece of Microseira wollei NIES-4236.</title>
        <authorList>
            <person name="Yamaguchi H."/>
            <person name="Suzuki S."/>
            <person name="Kawachi M."/>
        </authorList>
    </citation>
    <scope>NUCLEOTIDE SEQUENCE</scope>
    <source>
        <strain evidence="4">NIES-4236</strain>
    </source>
</reference>
<dbReference type="GO" id="GO:0031177">
    <property type="term" value="F:phosphopantetheine binding"/>
    <property type="evidence" value="ECO:0007669"/>
    <property type="project" value="InterPro"/>
</dbReference>
<evidence type="ECO:0000313" key="5">
    <source>
        <dbReference type="Proteomes" id="UP001050975"/>
    </source>
</evidence>
<dbReference type="Gene3D" id="1.10.1200.10">
    <property type="entry name" value="ACP-like"/>
    <property type="match status" value="1"/>
</dbReference>
<gene>
    <name evidence="4" type="ORF">MiSe_56700</name>
</gene>
<dbReference type="EMBL" id="BLAY01000102">
    <property type="protein sequence ID" value="GET40858.1"/>
    <property type="molecule type" value="Genomic_DNA"/>
</dbReference>
<dbReference type="Pfam" id="PF00550">
    <property type="entry name" value="PP-binding"/>
    <property type="match status" value="1"/>
</dbReference>
<evidence type="ECO:0000259" key="3">
    <source>
        <dbReference type="PROSITE" id="PS50075"/>
    </source>
</evidence>
<dbReference type="InterPro" id="IPR009081">
    <property type="entry name" value="PP-bd_ACP"/>
</dbReference>